<dbReference type="GO" id="GO:0005267">
    <property type="term" value="F:potassium channel activity"/>
    <property type="evidence" value="ECO:0007669"/>
    <property type="project" value="UniProtKB-KW"/>
</dbReference>
<sequence>MATRIKSAGSSWLHMLVTPHSLLDVVSFAPGLLELCGAGWLGVGLQGVRLDLRWFRIFRALRLLRLCLLTGNLPLMKLSRSALLSGAVNVRLMQLVASVLALLFTSASLVQAVERLPWHDALYFVTTTLTTVGYGDVVVKTTAGRLIVLVFMAVGVVLIPVRTSQLWAQLASRRITAGTLTPGRPVVLLSSRLTEVRGFADLTEEFFHQVSADFCEVNMTFSGSAPTTATATMHRFVPHNVHLMVLGNKPSYEFVAFQELHEQRISLVEGSVLSAADLVRCRAEAAAAVLVLGDRFAHDAAAEDLDVLFRVWAIKSYTKCVPLTVQVLRASSLAKVSPFLDAHQDVLMSVEQMRHRLLALSALCPGASTLLGNLLHTAQPGGRGGGGGRGEELRDSVFRPRGSPPPKLAGRTWFADRRLAPADQLLVIAHSEKHALEVKAPTVAAAAAAATQQAEAEEEAVAAATAAAAAAATAAAAAQAREAADAFGGGGGDGGGGDFSDTDTQQQQQQFMQLQQQAAAATATAAAVPPSSADVTCTGSGGGGGSGSGGAARVKRYFPSLASWDEDVPDYYPDKEGTFFSGQYGDASRDGGDSVRRQRGGCEGGFWNGGDGDGPEAAEKDAGRIGHGGEWVLGGRGDRVEPGLRRRTPEPGGSSSGDVMYGITEVDAWKQEDVTPESEDGCSEGGGAAGATAAVEPRVSLLQFAGTRYYPATAATASIDGGRINSSRSSVGSSSESGRNAVGCQDSGAALPYLSSVSSSSSSSKDDGDGSRSGGEGGGGANAPSITGSGSLAVFTSPYLDKRVVPTEADIGAVHTAAAPAPTPSGPGVRTPYSGSSGSLSFSSRITSGGGGSIGARVGISSSSSVGGCSTRKGKNSGTPSGGSSTHQTGYRASAFQTVRHQPPPNPAGRPYTLADAPWRQPPPVTSCPAGRRGHLILAGAIDSFVEFARVLHSCAGMRDPVTGISSLEVVVLHPNPPEAAVLALGAMGPTRVVRGSPADPRALQQAGAAQARCLVYLGPSERPAGHRSSATPSSSADYSPYSPSASSDTATTSSSADYGSTSRAGVQADAEALLTCYGVGEESVPLVSEESADECVLTAADWGAGLTPLHSATAAPAGAPAAGDSHADNAGGGGGRPYMSSAVRGHSVVELSFTSSVRFLQPGLLLQGTSVWDESCSVGGTAAVPRRSWRQRREAEVAAAAYGLVQWQTNIYYGAGRVVVPALVDTFTIQAFAKRNLLLDVMSELCGDDGRPQGTPLRLLPVPRELAGRPYRELFEAVVARGSVPLGLYRSKPENPAWRLHYVSTNPAWEDVVSRDDQVFVLRPAEGPKAGYGDSQDDNEEVATDPEIEVLVQATYPASDDEAFSDSDYETDVERDTDESSVDEDFDDDEEDAKEEQKGWAAAAAKALGFR</sequence>
<feature type="compositionally biased region" description="Basic and acidic residues" evidence="12">
    <location>
        <begin position="636"/>
        <end position="649"/>
    </location>
</feature>
<evidence type="ECO:0000313" key="18">
    <source>
        <dbReference type="Proteomes" id="UP000001058"/>
    </source>
</evidence>
<feature type="compositionally biased region" description="Gly residues" evidence="12">
    <location>
        <begin position="487"/>
        <end position="498"/>
    </location>
</feature>
<dbReference type="Gene3D" id="1.10.287.70">
    <property type="match status" value="1"/>
</dbReference>
<feature type="region of interest" description="Disordered" evidence="12">
    <location>
        <begin position="378"/>
        <end position="409"/>
    </location>
</feature>
<feature type="compositionally biased region" description="Gly residues" evidence="12">
    <location>
        <begin position="771"/>
        <end position="781"/>
    </location>
</feature>
<evidence type="ECO:0000256" key="9">
    <source>
        <dbReference type="ARBA" id="ARBA00023136"/>
    </source>
</evidence>
<keyword evidence="2" id="KW-0813">Transport</keyword>
<dbReference type="STRING" id="3068.D8UA07"/>
<keyword evidence="4 13" id="KW-0812">Transmembrane</keyword>
<feature type="region of interest" description="Disordered" evidence="12">
    <location>
        <begin position="859"/>
        <end position="889"/>
    </location>
</feature>
<evidence type="ECO:0000256" key="8">
    <source>
        <dbReference type="ARBA" id="ARBA00023065"/>
    </source>
</evidence>
<comment type="catalytic activity">
    <reaction evidence="11">
        <text>K(+)(in) = K(+)(out)</text>
        <dbReference type="Rhea" id="RHEA:29463"/>
        <dbReference type="ChEBI" id="CHEBI:29103"/>
    </reaction>
</comment>
<accession>D8UA07</accession>
<gene>
    <name evidence="17" type="ORF">VOLCADRAFT_106827</name>
</gene>
<evidence type="ECO:0000256" key="3">
    <source>
        <dbReference type="ARBA" id="ARBA00022538"/>
    </source>
</evidence>
<feature type="compositionally biased region" description="Gly residues" evidence="12">
    <location>
        <begin position="625"/>
        <end position="635"/>
    </location>
</feature>
<keyword evidence="8" id="KW-0406">Ion transport</keyword>
<evidence type="ECO:0000259" key="15">
    <source>
        <dbReference type="Pfam" id="PF07885"/>
    </source>
</evidence>
<feature type="domain" description="RCK N-terminal" evidence="16">
    <location>
        <begin position="251"/>
        <end position="324"/>
    </location>
</feature>
<feature type="region of interest" description="Disordered" evidence="12">
    <location>
        <begin position="673"/>
        <end position="692"/>
    </location>
</feature>
<feature type="compositionally biased region" description="Low complexity" evidence="12">
    <location>
        <begin position="721"/>
        <end position="739"/>
    </location>
</feature>
<dbReference type="InterPro" id="IPR013099">
    <property type="entry name" value="K_chnl_dom"/>
</dbReference>
<keyword evidence="18" id="KW-1185">Reference proteome</keyword>
<feature type="compositionally biased region" description="Low complexity" evidence="12">
    <location>
        <begin position="502"/>
        <end position="516"/>
    </location>
</feature>
<evidence type="ECO:0008006" key="19">
    <source>
        <dbReference type="Google" id="ProtNLM"/>
    </source>
</evidence>
<evidence type="ECO:0000256" key="5">
    <source>
        <dbReference type="ARBA" id="ARBA00022826"/>
    </source>
</evidence>
<dbReference type="InterPro" id="IPR003929">
    <property type="entry name" value="K_chnl_BK_asu"/>
</dbReference>
<keyword evidence="5" id="KW-0631">Potassium channel</keyword>
<dbReference type="InParanoid" id="D8UA07"/>
<evidence type="ECO:0000259" key="16">
    <source>
        <dbReference type="Pfam" id="PF22614"/>
    </source>
</evidence>
<feature type="compositionally biased region" description="Polar residues" evidence="12">
    <location>
        <begin position="876"/>
        <end position="889"/>
    </location>
</feature>
<keyword evidence="3" id="KW-0633">Potassium transport</keyword>
<feature type="compositionally biased region" description="Low complexity" evidence="12">
    <location>
        <begin position="1402"/>
        <end position="1412"/>
    </location>
</feature>
<dbReference type="GeneID" id="9616766"/>
<feature type="region of interest" description="Disordered" evidence="12">
    <location>
        <begin position="486"/>
        <end position="516"/>
    </location>
</feature>
<evidence type="ECO:0000256" key="10">
    <source>
        <dbReference type="ARBA" id="ARBA00023303"/>
    </source>
</evidence>
<comment type="subcellular location">
    <subcellularLocation>
        <location evidence="1">Membrane</location>
        <topology evidence="1">Multi-pass membrane protein</topology>
    </subcellularLocation>
</comment>
<feature type="compositionally biased region" description="Basic and acidic residues" evidence="12">
    <location>
        <begin position="389"/>
        <end position="398"/>
    </location>
</feature>
<evidence type="ECO:0000313" key="17">
    <source>
        <dbReference type="EMBL" id="EFJ43388.1"/>
    </source>
</evidence>
<reference evidence="17 18" key="1">
    <citation type="journal article" date="2010" name="Science">
        <title>Genomic analysis of organismal complexity in the multicellular green alga Volvox carteri.</title>
        <authorList>
            <person name="Prochnik S.E."/>
            <person name="Umen J."/>
            <person name="Nedelcu A.M."/>
            <person name="Hallmann A."/>
            <person name="Miller S.M."/>
            <person name="Nishii I."/>
            <person name="Ferris P."/>
            <person name="Kuo A."/>
            <person name="Mitros T."/>
            <person name="Fritz-Laylin L.K."/>
            <person name="Hellsten U."/>
            <person name="Chapman J."/>
            <person name="Simakov O."/>
            <person name="Rensing S.A."/>
            <person name="Terry A."/>
            <person name="Pangilinan J."/>
            <person name="Kapitonov V."/>
            <person name="Jurka J."/>
            <person name="Salamov A."/>
            <person name="Shapiro H."/>
            <person name="Schmutz J."/>
            <person name="Grimwood J."/>
            <person name="Lindquist E."/>
            <person name="Lucas S."/>
            <person name="Grigoriev I.V."/>
            <person name="Schmitt R."/>
            <person name="Kirk D."/>
            <person name="Rokhsar D.S."/>
        </authorList>
    </citation>
    <scope>NUCLEOTIDE SEQUENCE [LARGE SCALE GENOMIC DNA]</scope>
    <source>
        <strain evidence="18">f. Nagariensis / Eve</strain>
    </source>
</reference>
<feature type="region of interest" description="Disordered" evidence="12">
    <location>
        <begin position="1115"/>
        <end position="1135"/>
    </location>
</feature>
<evidence type="ECO:0000256" key="11">
    <source>
        <dbReference type="ARBA" id="ARBA00034430"/>
    </source>
</evidence>
<feature type="compositionally biased region" description="Low complexity" evidence="12">
    <location>
        <begin position="1115"/>
        <end position="1125"/>
    </location>
</feature>
<feature type="region of interest" description="Disordered" evidence="12">
    <location>
        <begin position="530"/>
        <end position="551"/>
    </location>
</feature>
<evidence type="ECO:0000259" key="14">
    <source>
        <dbReference type="Pfam" id="PF03493"/>
    </source>
</evidence>
<evidence type="ECO:0000256" key="1">
    <source>
        <dbReference type="ARBA" id="ARBA00004141"/>
    </source>
</evidence>
<feature type="compositionally biased region" description="Low complexity" evidence="12">
    <location>
        <begin position="859"/>
        <end position="871"/>
    </location>
</feature>
<dbReference type="Pfam" id="PF07885">
    <property type="entry name" value="Ion_trans_2"/>
    <property type="match status" value="1"/>
</dbReference>
<dbReference type="EMBL" id="GL378373">
    <property type="protein sequence ID" value="EFJ43388.1"/>
    <property type="molecule type" value="Genomic_DNA"/>
</dbReference>
<feature type="region of interest" description="Disordered" evidence="12">
    <location>
        <begin position="816"/>
        <end position="841"/>
    </location>
</feature>
<feature type="region of interest" description="Disordered" evidence="12">
    <location>
        <begin position="625"/>
        <end position="660"/>
    </location>
</feature>
<dbReference type="Pfam" id="PF03493">
    <property type="entry name" value="BK_channel_a"/>
    <property type="match status" value="1"/>
</dbReference>
<dbReference type="SUPFAM" id="SSF81324">
    <property type="entry name" value="Voltage-gated potassium channels"/>
    <property type="match status" value="1"/>
</dbReference>
<dbReference type="eggNOG" id="KOG1420">
    <property type="taxonomic scope" value="Eukaryota"/>
</dbReference>
<dbReference type="GO" id="GO:0016020">
    <property type="term" value="C:membrane"/>
    <property type="evidence" value="ECO:0007669"/>
    <property type="project" value="UniProtKB-SubCell"/>
</dbReference>
<keyword evidence="10" id="KW-0407">Ion channel</keyword>
<feature type="compositionally biased region" description="Gly residues" evidence="12">
    <location>
        <begin position="539"/>
        <end position="550"/>
    </location>
</feature>
<feature type="region of interest" description="Disordered" evidence="12">
    <location>
        <begin position="1356"/>
        <end position="1412"/>
    </location>
</feature>
<keyword evidence="9 13" id="KW-0472">Membrane</keyword>
<dbReference type="RefSeq" id="XP_002955535.1">
    <property type="nucleotide sequence ID" value="XM_002955489.1"/>
</dbReference>
<protein>
    <recommendedName>
        <fullName evidence="19">Potassium channel domain-containing protein</fullName>
    </recommendedName>
</protein>
<feature type="transmembrane region" description="Helical" evidence="13">
    <location>
        <begin position="88"/>
        <end position="109"/>
    </location>
</feature>
<keyword evidence="6" id="KW-0630">Potassium</keyword>
<evidence type="ECO:0000256" key="13">
    <source>
        <dbReference type="SAM" id="Phobius"/>
    </source>
</evidence>
<dbReference type="Pfam" id="PF22614">
    <property type="entry name" value="Slo-like_RCK"/>
    <property type="match status" value="1"/>
</dbReference>
<keyword evidence="7 13" id="KW-1133">Transmembrane helix</keyword>
<organism evidence="18">
    <name type="scientific">Volvox carteri f. nagariensis</name>
    <dbReference type="NCBI Taxonomy" id="3068"/>
    <lineage>
        <taxon>Eukaryota</taxon>
        <taxon>Viridiplantae</taxon>
        <taxon>Chlorophyta</taxon>
        <taxon>core chlorophytes</taxon>
        <taxon>Chlorophyceae</taxon>
        <taxon>CS clade</taxon>
        <taxon>Chlamydomonadales</taxon>
        <taxon>Volvocaceae</taxon>
        <taxon>Volvox</taxon>
    </lineage>
</organism>
<feature type="domain" description="Calcium-activated potassium channel BK alpha subunit" evidence="14">
    <location>
        <begin position="347"/>
        <end position="380"/>
    </location>
</feature>
<feature type="compositionally biased region" description="Acidic residues" evidence="12">
    <location>
        <begin position="1360"/>
        <end position="1395"/>
    </location>
</feature>
<dbReference type="KEGG" id="vcn:VOLCADRAFT_106827"/>
<evidence type="ECO:0000256" key="6">
    <source>
        <dbReference type="ARBA" id="ARBA00022958"/>
    </source>
</evidence>
<evidence type="ECO:0000256" key="7">
    <source>
        <dbReference type="ARBA" id="ARBA00022989"/>
    </source>
</evidence>
<dbReference type="OrthoDB" id="415460at2759"/>
<evidence type="ECO:0000256" key="12">
    <source>
        <dbReference type="SAM" id="MobiDB-lite"/>
    </source>
</evidence>
<dbReference type="PANTHER" id="PTHR10027:SF10">
    <property type="entry name" value="SLOWPOKE 2, ISOFORM D"/>
    <property type="match status" value="1"/>
</dbReference>
<feature type="domain" description="Potassium channel" evidence="15">
    <location>
        <begin position="100"/>
        <end position="161"/>
    </location>
</feature>
<dbReference type="Proteomes" id="UP000001058">
    <property type="component" value="Unassembled WGS sequence"/>
</dbReference>
<dbReference type="InterPro" id="IPR047871">
    <property type="entry name" value="K_chnl_Slo-like"/>
</dbReference>
<feature type="region of interest" description="Disordered" evidence="12">
    <location>
        <begin position="1023"/>
        <end position="1062"/>
    </location>
</feature>
<feature type="transmembrane region" description="Helical" evidence="13">
    <location>
        <begin position="146"/>
        <end position="167"/>
    </location>
</feature>
<dbReference type="InterPro" id="IPR003148">
    <property type="entry name" value="RCK_N"/>
</dbReference>
<evidence type="ECO:0000256" key="2">
    <source>
        <dbReference type="ARBA" id="ARBA00022448"/>
    </source>
</evidence>
<feature type="region of interest" description="Disordered" evidence="12">
    <location>
        <begin position="720"/>
        <end position="787"/>
    </location>
</feature>
<proteinExistence type="predicted"/>
<feature type="transmembrane region" description="Helical" evidence="13">
    <location>
        <begin position="121"/>
        <end position="139"/>
    </location>
</feature>
<feature type="compositionally biased region" description="Low complexity" evidence="12">
    <location>
        <begin position="1029"/>
        <end position="1062"/>
    </location>
</feature>
<dbReference type="PANTHER" id="PTHR10027">
    <property type="entry name" value="CALCIUM-ACTIVATED POTASSIUM CHANNEL ALPHA CHAIN"/>
    <property type="match status" value="1"/>
</dbReference>
<evidence type="ECO:0000256" key="4">
    <source>
        <dbReference type="ARBA" id="ARBA00022692"/>
    </source>
</evidence>
<name>D8UA07_VOLCA</name>